<accession>A0A4T0X5Z8</accession>
<feature type="domain" description="Nucleolar protein Dnt1-like N-terminal" evidence="2">
    <location>
        <begin position="95"/>
        <end position="164"/>
    </location>
</feature>
<feature type="compositionally biased region" description="Polar residues" evidence="1">
    <location>
        <begin position="664"/>
        <end position="673"/>
    </location>
</feature>
<feature type="compositionally biased region" description="Polar residues" evidence="1">
    <location>
        <begin position="869"/>
        <end position="880"/>
    </location>
</feature>
<feature type="compositionally biased region" description="Basic and acidic residues" evidence="1">
    <location>
        <begin position="383"/>
        <end position="532"/>
    </location>
</feature>
<evidence type="ECO:0000259" key="2">
    <source>
        <dbReference type="Pfam" id="PF10407"/>
    </source>
</evidence>
<feature type="compositionally biased region" description="Acidic residues" evidence="1">
    <location>
        <begin position="811"/>
        <end position="828"/>
    </location>
</feature>
<dbReference type="PANTHER" id="PTHR28196">
    <property type="entry name" value="NUCLEOLAR PROTEIN NET1-RELATED"/>
    <property type="match status" value="1"/>
</dbReference>
<keyword evidence="4" id="KW-1185">Reference proteome</keyword>
<feature type="compositionally biased region" description="Basic and acidic residues" evidence="1">
    <location>
        <begin position="643"/>
        <end position="657"/>
    </location>
</feature>
<protein>
    <recommendedName>
        <fullName evidence="2">Nucleolar protein Dnt1-like N-terminal domain-containing protein</fullName>
    </recommendedName>
</protein>
<sequence>MIKLQVLVIPESVYTEKLTDSDENSHIGGTNDAANLSAIAPSTNNVFRYSTPENAMNNSILYARPGSFNPNASYMFPPSFFPSHYVQQPATNKIKKFLHITSASNNLETVAHEIASRYQKLYPKEDPLNILKIQNSEECDLDPDYVVSMVFDTSNICRVIVSNEFNDEINSIGKRLSNQDLNKVMKKRRSTTGSANTSIWNSPVPESTNHNSTRSNHRTKHLNKPLGMIDTEPDVSAAIPDPEDTVIHPSKNRNFKLASPIIARGSPTRITSGMLNIQSQPDLSKVDYEEDTNGSIYIEQDPKRASVPSKEDRDQDEKHTSTPFLARLNNPDSSMIHESDISSSSIKSPTAKRSAAKITNSSPINVVIPDNNVQGVASKKQKLNKDSITDSPTDNKKSKILIEKKTKAKTEEEKQKEKEEKERAKAEKAALKAKEKAEKAEKLAKEKAERAERLAKEKAEKAERLAKEKAEKAERLAREKAEKAAKTSTEKTDKPDNTAKPNKEKATKSGKAIKEKAVDEKAEKETAEKKQPASETVEAERTNGLSLENVKSNEKVDKEKLEKTKSVSDKATKSKAAKDKTVEPALKNDSGKEKLPKDKTEQPIKESTAKEKSAKDKEEKEKAEKAERERNKAIADDETAAQRAKDHAAKMAKEIAERLLNAQKKITQETPNESGKKTSDATKKPLKAAKTDTKEAKQVESDVENDEDLKVIEQLTREDTAEDEKLRNLAKPTKVKKLTVVQSQKPTEIDTKSSISKAAVVSQVSQKKNSKADNKAARAVEISGEIDKSNILPPKPRGSKIIKEILSSSDSDSEVDSDDSSDDTSDDEEKSKPKVVTAPSNAKPRSVSQNNASATKVTSNVAPPKDVVSTPSQNSSSIRSEINEPLSKRSTLPRLSAFIDTKLPEVRMQKQSKKAPEEKEATESEIDTDSDSDSDTDTDSDSNSDSDNDRSSKFINSKTASQFVSSKKPKGKKNSGFSALMKDFKK</sequence>
<feature type="region of interest" description="Disordered" evidence="1">
    <location>
        <begin position="782"/>
        <end position="986"/>
    </location>
</feature>
<feature type="compositionally biased region" description="Polar residues" evidence="1">
    <location>
        <begin position="740"/>
        <end position="757"/>
    </location>
</feature>
<dbReference type="Pfam" id="PF10407">
    <property type="entry name" value="Cytokin_check_N"/>
    <property type="match status" value="1"/>
</dbReference>
<proteinExistence type="predicted"/>
<feature type="compositionally biased region" description="Basic and acidic residues" evidence="1">
    <location>
        <begin position="300"/>
        <end position="320"/>
    </location>
</feature>
<feature type="compositionally biased region" description="Basic and acidic residues" evidence="1">
    <location>
        <begin position="674"/>
        <end position="700"/>
    </location>
</feature>
<dbReference type="GO" id="GO:0000183">
    <property type="term" value="P:rDNA heterochromatin formation"/>
    <property type="evidence" value="ECO:0007669"/>
    <property type="project" value="InterPro"/>
</dbReference>
<dbReference type="AlphaFoldDB" id="A0A4T0X5Z8"/>
<feature type="compositionally biased region" description="Basic and acidic residues" evidence="1">
    <location>
        <begin position="551"/>
        <end position="582"/>
    </location>
</feature>
<feature type="compositionally biased region" description="Basic and acidic residues" evidence="1">
    <location>
        <begin position="708"/>
        <end position="727"/>
    </location>
</feature>
<feature type="region of interest" description="Disordered" evidence="1">
    <location>
        <begin position="188"/>
        <end position="226"/>
    </location>
</feature>
<feature type="compositionally biased region" description="Polar residues" evidence="1">
    <location>
        <begin position="953"/>
        <end position="964"/>
    </location>
</feature>
<comment type="caution">
    <text evidence="3">The sequence shown here is derived from an EMBL/GenBank/DDBJ whole genome shotgun (WGS) entry which is preliminary data.</text>
</comment>
<dbReference type="STRING" id="52247.A0A4T0X5Z8"/>
<organism evidence="3 4">
    <name type="scientific">Pichia inconspicua</name>
    <dbReference type="NCBI Taxonomy" id="52247"/>
    <lineage>
        <taxon>Eukaryota</taxon>
        <taxon>Fungi</taxon>
        <taxon>Dikarya</taxon>
        <taxon>Ascomycota</taxon>
        <taxon>Saccharomycotina</taxon>
        <taxon>Pichiomycetes</taxon>
        <taxon>Pichiales</taxon>
        <taxon>Pichiaceae</taxon>
        <taxon>Pichia</taxon>
    </lineage>
</organism>
<evidence type="ECO:0000256" key="1">
    <source>
        <dbReference type="SAM" id="MobiDB-lite"/>
    </source>
</evidence>
<evidence type="ECO:0000313" key="3">
    <source>
        <dbReference type="EMBL" id="TID30911.1"/>
    </source>
</evidence>
<dbReference type="Proteomes" id="UP000307173">
    <property type="component" value="Unassembled WGS sequence"/>
</dbReference>
<name>A0A4T0X5Z8_9ASCO</name>
<feature type="region of interest" description="Disordered" evidence="1">
    <location>
        <begin position="376"/>
        <end position="757"/>
    </location>
</feature>
<feature type="compositionally biased region" description="Polar residues" evidence="1">
    <location>
        <begin position="191"/>
        <end position="214"/>
    </location>
</feature>
<feature type="compositionally biased region" description="Acidic residues" evidence="1">
    <location>
        <begin position="923"/>
        <end position="946"/>
    </location>
</feature>
<dbReference type="OrthoDB" id="6365676at2759"/>
<dbReference type="InterPro" id="IPR018844">
    <property type="entry name" value="Dnt1-like_N"/>
</dbReference>
<reference evidence="3 4" key="1">
    <citation type="journal article" date="2019" name="Front. Genet.">
        <title>Whole-Genome Sequencing of the Opportunistic Yeast Pathogen Candida inconspicua Uncovers Its Hybrid Origin.</title>
        <authorList>
            <person name="Mixao V."/>
            <person name="Hansen A.P."/>
            <person name="Saus E."/>
            <person name="Boekhout T."/>
            <person name="Lass-Florl C."/>
            <person name="Gabaldon T."/>
        </authorList>
    </citation>
    <scope>NUCLEOTIDE SEQUENCE [LARGE SCALE GENOMIC DNA]</scope>
    <source>
        <strain evidence="3 4">CBS 180</strain>
    </source>
</reference>
<gene>
    <name evidence="3" type="ORF">CANINC_000503</name>
</gene>
<feature type="compositionally biased region" description="Polar residues" evidence="1">
    <location>
        <begin position="846"/>
        <end position="861"/>
    </location>
</feature>
<feature type="compositionally biased region" description="Basic and acidic residues" evidence="1">
    <location>
        <begin position="902"/>
        <end position="922"/>
    </location>
</feature>
<feature type="compositionally biased region" description="Basic and acidic residues" evidence="1">
    <location>
        <begin position="589"/>
        <end position="635"/>
    </location>
</feature>
<dbReference type="PANTHER" id="PTHR28196:SF1">
    <property type="entry name" value="NUCLEOLAR PROTEIN NET1-RELATED"/>
    <property type="match status" value="1"/>
</dbReference>
<dbReference type="InterPro" id="IPR043185">
    <property type="entry name" value="Net1/Tof2"/>
</dbReference>
<feature type="region of interest" description="Disordered" evidence="1">
    <location>
        <begin position="293"/>
        <end position="357"/>
    </location>
</feature>
<evidence type="ECO:0000313" key="4">
    <source>
        <dbReference type="Proteomes" id="UP000307173"/>
    </source>
</evidence>
<dbReference type="EMBL" id="SELW01000088">
    <property type="protein sequence ID" value="TID30911.1"/>
    <property type="molecule type" value="Genomic_DNA"/>
</dbReference>